<feature type="transmembrane region" description="Helical" evidence="7">
    <location>
        <begin position="89"/>
        <end position="113"/>
    </location>
</feature>
<dbReference type="GO" id="GO:0005886">
    <property type="term" value="C:plasma membrane"/>
    <property type="evidence" value="ECO:0007669"/>
    <property type="project" value="UniProtKB-SubCell"/>
</dbReference>
<feature type="transmembrane region" description="Helical" evidence="7">
    <location>
        <begin position="194"/>
        <end position="213"/>
    </location>
</feature>
<evidence type="ECO:0000256" key="7">
    <source>
        <dbReference type="SAM" id="Phobius"/>
    </source>
</evidence>
<feature type="transmembrane region" description="Helical" evidence="7">
    <location>
        <begin position="334"/>
        <end position="358"/>
    </location>
</feature>
<evidence type="ECO:0000256" key="4">
    <source>
        <dbReference type="ARBA" id="ARBA00022692"/>
    </source>
</evidence>
<evidence type="ECO:0000313" key="10">
    <source>
        <dbReference type="Proteomes" id="UP001239397"/>
    </source>
</evidence>
<dbReference type="Gene3D" id="1.20.1250.20">
    <property type="entry name" value="MFS general substrate transporter like domains"/>
    <property type="match status" value="1"/>
</dbReference>
<dbReference type="Proteomes" id="UP001239397">
    <property type="component" value="Chromosome"/>
</dbReference>
<dbReference type="GO" id="GO:0022857">
    <property type="term" value="F:transmembrane transporter activity"/>
    <property type="evidence" value="ECO:0007669"/>
    <property type="project" value="InterPro"/>
</dbReference>
<evidence type="ECO:0000256" key="3">
    <source>
        <dbReference type="ARBA" id="ARBA00022475"/>
    </source>
</evidence>
<keyword evidence="4 7" id="KW-0812">Transmembrane</keyword>
<dbReference type="Pfam" id="PF00083">
    <property type="entry name" value="Sugar_tr"/>
    <property type="match status" value="2"/>
</dbReference>
<keyword evidence="5 7" id="KW-1133">Transmembrane helix</keyword>
<name>A0A9Y2JJJ1_9PSEU</name>
<dbReference type="KEGG" id="amog:QRX60_28535"/>
<dbReference type="AlphaFoldDB" id="A0A9Y2JJJ1"/>
<dbReference type="InterPro" id="IPR020846">
    <property type="entry name" value="MFS_dom"/>
</dbReference>
<evidence type="ECO:0000256" key="6">
    <source>
        <dbReference type="ARBA" id="ARBA00023136"/>
    </source>
</evidence>
<dbReference type="PROSITE" id="PS50850">
    <property type="entry name" value="MFS"/>
    <property type="match status" value="1"/>
</dbReference>
<feature type="transmembrane region" description="Helical" evidence="7">
    <location>
        <begin position="28"/>
        <end position="47"/>
    </location>
</feature>
<dbReference type="CDD" id="cd17369">
    <property type="entry name" value="MFS_ShiA_like"/>
    <property type="match status" value="1"/>
</dbReference>
<evidence type="ECO:0000256" key="2">
    <source>
        <dbReference type="ARBA" id="ARBA00022448"/>
    </source>
</evidence>
<evidence type="ECO:0000256" key="5">
    <source>
        <dbReference type="ARBA" id="ARBA00022989"/>
    </source>
</evidence>
<keyword evidence="6 7" id="KW-0472">Membrane</keyword>
<gene>
    <name evidence="9" type="ORF">QRX60_28535</name>
</gene>
<keyword evidence="3" id="KW-1003">Cell membrane</keyword>
<evidence type="ECO:0000256" key="1">
    <source>
        <dbReference type="ARBA" id="ARBA00004651"/>
    </source>
</evidence>
<evidence type="ECO:0000313" key="9">
    <source>
        <dbReference type="EMBL" id="WIX98023.1"/>
    </source>
</evidence>
<comment type="subcellular location">
    <subcellularLocation>
        <location evidence="1">Cell membrane</location>
        <topology evidence="1">Multi-pass membrane protein</topology>
    </subcellularLocation>
</comment>
<feature type="domain" description="Major facilitator superfamily (MFS) profile" evidence="8">
    <location>
        <begin position="16"/>
        <end position="426"/>
    </location>
</feature>
<keyword evidence="2" id="KW-0813">Transport</keyword>
<dbReference type="PANTHER" id="PTHR43045">
    <property type="entry name" value="SHIKIMATE TRANSPORTER"/>
    <property type="match status" value="1"/>
</dbReference>
<dbReference type="InterPro" id="IPR005828">
    <property type="entry name" value="MFS_sugar_transport-like"/>
</dbReference>
<feature type="transmembrane region" description="Helical" evidence="7">
    <location>
        <begin position="400"/>
        <end position="421"/>
    </location>
</feature>
<feature type="transmembrane region" description="Helical" evidence="7">
    <location>
        <begin position="370"/>
        <end position="394"/>
    </location>
</feature>
<dbReference type="RefSeq" id="WP_285994508.1">
    <property type="nucleotide sequence ID" value="NZ_CP127295.1"/>
</dbReference>
<feature type="transmembrane region" description="Helical" evidence="7">
    <location>
        <begin position="53"/>
        <end position="77"/>
    </location>
</feature>
<feature type="transmembrane region" description="Helical" evidence="7">
    <location>
        <begin position="119"/>
        <end position="144"/>
    </location>
</feature>
<feature type="transmembrane region" description="Helical" evidence="7">
    <location>
        <begin position="164"/>
        <end position="182"/>
    </location>
</feature>
<protein>
    <submittedName>
        <fullName evidence="9">MFS transporter</fullName>
    </submittedName>
</protein>
<dbReference type="PANTHER" id="PTHR43045:SF1">
    <property type="entry name" value="SHIKIMATE TRANSPORTER"/>
    <property type="match status" value="1"/>
</dbReference>
<keyword evidence="10" id="KW-1185">Reference proteome</keyword>
<dbReference type="InterPro" id="IPR036259">
    <property type="entry name" value="MFS_trans_sf"/>
</dbReference>
<sequence>MSRSESARRPVPPWRVAVAGLIGTTIEWYDFFIYALAATLVFAPQFFPSTSAVASTLAALSTFAIGFVARPIGGALIGHFGDRVGRKRMLVLSLLVMGVGTALIGVLPTYASIGVAAPIALVLIRVAQGLAVGGEWGGATLLALEHARTRTERTLLSSLPQVGLPLGVVLSSLVFLLVRLGAGNEGFASGGWRIPFLASAALVVVGLLIRLKLAESPEFERVRRQHTVRRAPIADVLRAPRIWVPASGITIGSSTLGNLVLAFMLGYAAQAKLFSASTMLTATIVAALLWCVVLPAAALLAGRVGRKRVLIAGTVGTIVWAHPYFALVESGSRAGLFIGTMVAAACIAVATGPYGAYLTEAFPAEIRYSGASIAYGIGGVLGGAIAPIAATLLVTSTGGLGAVAVYVAGASCVSLIAVLTLRSPYSSARFELEDTRETTDTRSLPGRRT</sequence>
<evidence type="ECO:0000259" key="8">
    <source>
        <dbReference type="PROSITE" id="PS50850"/>
    </source>
</evidence>
<feature type="transmembrane region" description="Helical" evidence="7">
    <location>
        <begin position="309"/>
        <end position="328"/>
    </location>
</feature>
<reference evidence="9 10" key="1">
    <citation type="submission" date="2023-06" db="EMBL/GenBank/DDBJ databases">
        <authorList>
            <person name="Oyuntsetseg B."/>
            <person name="Kim S.B."/>
        </authorList>
    </citation>
    <scope>NUCLEOTIDE SEQUENCE [LARGE SCALE GENOMIC DNA]</scope>
    <source>
        <strain evidence="9 10">4-36</strain>
    </source>
</reference>
<organism evidence="9 10">
    <name type="scientific">Amycolatopsis mongoliensis</name>
    <dbReference type="NCBI Taxonomy" id="715475"/>
    <lineage>
        <taxon>Bacteria</taxon>
        <taxon>Bacillati</taxon>
        <taxon>Actinomycetota</taxon>
        <taxon>Actinomycetes</taxon>
        <taxon>Pseudonocardiales</taxon>
        <taxon>Pseudonocardiaceae</taxon>
        <taxon>Amycolatopsis</taxon>
    </lineage>
</organism>
<dbReference type="EMBL" id="CP127295">
    <property type="protein sequence ID" value="WIX98023.1"/>
    <property type="molecule type" value="Genomic_DNA"/>
</dbReference>
<proteinExistence type="predicted"/>
<feature type="transmembrane region" description="Helical" evidence="7">
    <location>
        <begin position="242"/>
        <end position="267"/>
    </location>
</feature>
<accession>A0A9Y2JJJ1</accession>
<feature type="transmembrane region" description="Helical" evidence="7">
    <location>
        <begin position="279"/>
        <end position="302"/>
    </location>
</feature>
<dbReference type="SUPFAM" id="SSF103473">
    <property type="entry name" value="MFS general substrate transporter"/>
    <property type="match status" value="1"/>
</dbReference>